<feature type="domain" description="GSCFA" evidence="1">
    <location>
        <begin position="56"/>
        <end position="316"/>
    </location>
</feature>
<proteinExistence type="predicted"/>
<organism evidence="2 3">
    <name type="scientific">Wenxinia marina DSM 24838</name>
    <dbReference type="NCBI Taxonomy" id="1123501"/>
    <lineage>
        <taxon>Bacteria</taxon>
        <taxon>Pseudomonadati</taxon>
        <taxon>Pseudomonadota</taxon>
        <taxon>Alphaproteobacteria</taxon>
        <taxon>Rhodobacterales</taxon>
        <taxon>Roseobacteraceae</taxon>
        <taxon>Wenxinia</taxon>
    </lineage>
</organism>
<reference evidence="2 3" key="1">
    <citation type="submission" date="2013-01" db="EMBL/GenBank/DDBJ databases">
        <authorList>
            <person name="Fiebig A."/>
            <person name="Goeker M."/>
            <person name="Klenk H.-P.P."/>
        </authorList>
    </citation>
    <scope>NUCLEOTIDE SEQUENCE [LARGE SCALE GENOMIC DNA]</scope>
    <source>
        <strain evidence="2 3">DSM 24838</strain>
    </source>
</reference>
<dbReference type="InterPro" id="IPR011990">
    <property type="entry name" value="TPR-like_helical_dom_sf"/>
</dbReference>
<comment type="caution">
    <text evidence="2">The sequence shown here is derived from an EMBL/GenBank/DDBJ whole genome shotgun (WGS) entry which is preliminary data.</text>
</comment>
<dbReference type="InterPro" id="IPR014982">
    <property type="entry name" value="GSCFA"/>
</dbReference>
<sequence>MGVENIERITAEEAFVRAKGNALRRFPAPERDGERLYPLASPTVTPSFRIAEGDTVFAIGSCFARNVEKALEGAGKRVLSREFELGDVGESLGDAANFFNKYSIHSVTNEIRWALERETFPGADVIYEIGKGRYCDPQLGMARLDFDLETILAFRHRYLDAMAAVKDADVIILTLGYVETWYDRRLGLYLNVVPPVQLIKAEPDRFEFRVLSYSDVLGGLEELYALLVKHRTKPLKMLVTVSPVPLLATFRDMDVLVANAYSKSVQRAALDEFVLGKEGVDYFPSYEFVTLSNPTVAWARNDYRHVSPDVVNRIMSNVLVSYVDGAEAAEAPGLLTSEGLRASLKMLMKLNHFQEIVDLCAANRELADADVEVLMVEATAARRLEQLQQSFDALTKAAEIAPGRHDALERMIMLCRPMRMRQEARSLLQRHETAFPGRSEFRDKVTWV</sequence>
<name>A0A0D0QEA7_9RHOB</name>
<dbReference type="AlphaFoldDB" id="A0A0D0QEA7"/>
<evidence type="ECO:0000259" key="1">
    <source>
        <dbReference type="Pfam" id="PF08885"/>
    </source>
</evidence>
<protein>
    <submittedName>
        <fullName evidence="2">GSCFA family</fullName>
    </submittedName>
</protein>
<dbReference type="Proteomes" id="UP000035100">
    <property type="component" value="Unassembled WGS sequence"/>
</dbReference>
<dbReference type="OrthoDB" id="369216at2"/>
<dbReference type="PATRIC" id="fig|1123501.6.peg.1806"/>
<dbReference type="Pfam" id="PF08885">
    <property type="entry name" value="GSCFA"/>
    <property type="match status" value="1"/>
</dbReference>
<dbReference type="eggNOG" id="COG0455">
    <property type="taxonomic scope" value="Bacteria"/>
</dbReference>
<evidence type="ECO:0000313" key="2">
    <source>
        <dbReference type="EMBL" id="KIQ69353.1"/>
    </source>
</evidence>
<evidence type="ECO:0000313" key="3">
    <source>
        <dbReference type="Proteomes" id="UP000035100"/>
    </source>
</evidence>
<accession>A0A0D0QEA7</accession>
<dbReference type="STRING" id="1123501.Wenmar_01715"/>
<dbReference type="Gene3D" id="1.25.40.10">
    <property type="entry name" value="Tetratricopeptide repeat domain"/>
    <property type="match status" value="1"/>
</dbReference>
<dbReference type="RefSeq" id="WP_018303487.1">
    <property type="nucleotide sequence ID" value="NZ_KB902299.1"/>
</dbReference>
<dbReference type="EMBL" id="AONG01000009">
    <property type="protein sequence ID" value="KIQ69353.1"/>
    <property type="molecule type" value="Genomic_DNA"/>
</dbReference>
<keyword evidence="3" id="KW-1185">Reference proteome</keyword>
<gene>
    <name evidence="2" type="ORF">Wenmar_01715</name>
</gene>